<dbReference type="Proteomes" id="UP000772181">
    <property type="component" value="Unassembled WGS sequence"/>
</dbReference>
<dbReference type="InterPro" id="IPR005467">
    <property type="entry name" value="His_kinase_dom"/>
</dbReference>
<keyword evidence="5" id="KW-0547">Nucleotide-binding</keyword>
<feature type="non-terminal residue" evidence="5">
    <location>
        <position position="1"/>
    </location>
</feature>
<dbReference type="GO" id="GO:0005524">
    <property type="term" value="F:ATP binding"/>
    <property type="evidence" value="ECO:0007669"/>
    <property type="project" value="UniProtKB-KW"/>
</dbReference>
<organism evidence="5 6">
    <name type="scientific">Tectimicrobiota bacterium</name>
    <dbReference type="NCBI Taxonomy" id="2528274"/>
    <lineage>
        <taxon>Bacteria</taxon>
        <taxon>Pseudomonadati</taxon>
        <taxon>Nitrospinota/Tectimicrobiota group</taxon>
        <taxon>Candidatus Tectimicrobiota</taxon>
    </lineage>
</organism>
<dbReference type="PANTHER" id="PTHR43065">
    <property type="entry name" value="SENSOR HISTIDINE KINASE"/>
    <property type="match status" value="1"/>
</dbReference>
<feature type="domain" description="Histidine kinase" evidence="4">
    <location>
        <begin position="1"/>
        <end position="159"/>
    </location>
</feature>
<dbReference type="AlphaFoldDB" id="A0A933LQ23"/>
<protein>
    <recommendedName>
        <fullName evidence="2">histidine kinase</fullName>
        <ecNumber evidence="2">2.7.13.3</ecNumber>
    </recommendedName>
</protein>
<dbReference type="SMART" id="SM00387">
    <property type="entry name" value="HATPase_c"/>
    <property type="match status" value="1"/>
</dbReference>
<evidence type="ECO:0000259" key="4">
    <source>
        <dbReference type="PROSITE" id="PS50109"/>
    </source>
</evidence>
<keyword evidence="5" id="KW-0067">ATP-binding</keyword>
<feature type="region of interest" description="Disordered" evidence="3">
    <location>
        <begin position="144"/>
        <end position="164"/>
    </location>
</feature>
<evidence type="ECO:0000256" key="1">
    <source>
        <dbReference type="ARBA" id="ARBA00000085"/>
    </source>
</evidence>
<dbReference type="Gene3D" id="3.30.565.10">
    <property type="entry name" value="Histidine kinase-like ATPase, C-terminal domain"/>
    <property type="match status" value="1"/>
</dbReference>
<gene>
    <name evidence="5" type="ORF">HY730_00810</name>
</gene>
<evidence type="ECO:0000256" key="3">
    <source>
        <dbReference type="SAM" id="MobiDB-lite"/>
    </source>
</evidence>
<evidence type="ECO:0000313" key="5">
    <source>
        <dbReference type="EMBL" id="MBI4594901.1"/>
    </source>
</evidence>
<accession>A0A933LQ23</accession>
<dbReference type="InterPro" id="IPR036890">
    <property type="entry name" value="HATPase_C_sf"/>
</dbReference>
<dbReference type="EC" id="2.7.13.3" evidence="2"/>
<dbReference type="Pfam" id="PF02518">
    <property type="entry name" value="HATPase_c"/>
    <property type="match status" value="1"/>
</dbReference>
<dbReference type="PROSITE" id="PS50109">
    <property type="entry name" value="HIS_KIN"/>
    <property type="match status" value="1"/>
</dbReference>
<dbReference type="GO" id="GO:0004673">
    <property type="term" value="F:protein histidine kinase activity"/>
    <property type="evidence" value="ECO:0007669"/>
    <property type="project" value="UniProtKB-EC"/>
</dbReference>
<dbReference type="SUPFAM" id="SSF55874">
    <property type="entry name" value="ATPase domain of HSP90 chaperone/DNA topoisomerase II/histidine kinase"/>
    <property type="match status" value="1"/>
</dbReference>
<dbReference type="InterPro" id="IPR003594">
    <property type="entry name" value="HATPase_dom"/>
</dbReference>
<reference evidence="5" key="1">
    <citation type="submission" date="2020-07" db="EMBL/GenBank/DDBJ databases">
        <title>Huge and variable diversity of episymbiotic CPR bacteria and DPANN archaea in groundwater ecosystems.</title>
        <authorList>
            <person name="He C.Y."/>
            <person name="Keren R."/>
            <person name="Whittaker M."/>
            <person name="Farag I.F."/>
            <person name="Doudna J."/>
            <person name="Cate J.H.D."/>
            <person name="Banfield J.F."/>
        </authorList>
    </citation>
    <scope>NUCLEOTIDE SEQUENCE</scope>
    <source>
        <strain evidence="5">NC_groundwater_1482_Ag_S-0.65um_47_24</strain>
    </source>
</reference>
<evidence type="ECO:0000256" key="2">
    <source>
        <dbReference type="ARBA" id="ARBA00012438"/>
    </source>
</evidence>
<dbReference type="EMBL" id="JACQWF010000035">
    <property type="protein sequence ID" value="MBI4594901.1"/>
    <property type="molecule type" value="Genomic_DNA"/>
</dbReference>
<sequence length="164" mass="18531">LFTPLDRRLHRVKVEISGNDINKFVQDLFSERILKDGIKIEPSKAFLRMVIIEYPSSIYPVFINLIDNSLFWLKDRPEPRLVNLDVDGKVLIVSDNGPGIPERDRDSIFEMGFTRKPGGRGMGLYISRAVLKKIGYKLTLDTSGSQPGTTFRIEPDVGEENGHG</sequence>
<comment type="caution">
    <text evidence="5">The sequence shown here is derived from an EMBL/GenBank/DDBJ whole genome shotgun (WGS) entry which is preliminary data.</text>
</comment>
<dbReference type="CDD" id="cd00075">
    <property type="entry name" value="HATPase"/>
    <property type="match status" value="1"/>
</dbReference>
<dbReference type="PRINTS" id="PR00344">
    <property type="entry name" value="BCTRLSENSOR"/>
</dbReference>
<name>A0A933LQ23_UNCTE</name>
<proteinExistence type="predicted"/>
<evidence type="ECO:0000313" key="6">
    <source>
        <dbReference type="Proteomes" id="UP000772181"/>
    </source>
</evidence>
<dbReference type="InterPro" id="IPR004358">
    <property type="entry name" value="Sig_transdc_His_kin-like_C"/>
</dbReference>
<dbReference type="PANTHER" id="PTHR43065:SF47">
    <property type="match status" value="1"/>
</dbReference>
<comment type="catalytic activity">
    <reaction evidence="1">
        <text>ATP + protein L-histidine = ADP + protein N-phospho-L-histidine.</text>
        <dbReference type="EC" id="2.7.13.3"/>
    </reaction>
</comment>